<dbReference type="STRING" id="5078.A0A135M012"/>
<evidence type="ECO:0000259" key="7">
    <source>
        <dbReference type="PROSITE" id="PS50076"/>
    </source>
</evidence>
<evidence type="ECO:0000256" key="6">
    <source>
        <dbReference type="SAM" id="MobiDB-lite"/>
    </source>
</evidence>
<sequence length="560" mass="63304">MSADDVTTDAYAILGVEWNARIQDINLAYKRLALKLHPDKAGNSPAAIERFRKVQDAVELLRDEDRRHLLDEALKKKTKRHLDPEDDRAYRGSRQGSSKRERHGFDFEYWPGQLYQRQYDDDYYYSYGTSVHMDPNSAENKAKRAQFQAENIQWENEWAGIDPEEQKARAQSRKDSMRARVQRDLEEMSEEDFDDLASGQGPNFKEFMDALPEENTKTCNPADTFDSFSYEYSKQFGSSPVRSGCTSSSRSTTSSASNDPSVNISTSGNPTNYAHSPGEYWNSKSTADNSNEYSPNYFHPANDHWSSKSIAEYLDERVPGSTNAANEHSTFASTAEDSNDNSPNYTHPANDHWSFKPVSEYLNEHVPESTHPANDHWNFKPIAKYLIGHVPDYTHSSNEHSTSKFTAEDSESTTTDSTSTDSNSDADKLINSFLARHESFGPLVSFYKQKLADPQGRYTVDDLAGELNGLVLETYCGWLEDIRLSFPNASRMTARTDPSNCSHRGFWDKEFCRPMCNVCNMWMPTYILTCPGCGVMACVACVRCKFTGSTSFVGSLMQGQ</sequence>
<feature type="compositionally biased region" description="Polar residues" evidence="6">
    <location>
        <begin position="262"/>
        <end position="274"/>
    </location>
</feature>
<dbReference type="Gene3D" id="1.10.287.110">
    <property type="entry name" value="DnaJ domain"/>
    <property type="match status" value="1"/>
</dbReference>
<dbReference type="SUPFAM" id="SSF46565">
    <property type="entry name" value="Chaperone J-domain"/>
    <property type="match status" value="1"/>
</dbReference>
<feature type="compositionally biased region" description="Basic and acidic residues" evidence="6">
    <location>
        <begin position="77"/>
        <end position="90"/>
    </location>
</feature>
<protein>
    <submittedName>
        <fullName evidence="8">Heat shock protein DnaJ</fullName>
    </submittedName>
</protein>
<feature type="region of interest" description="Disordered" evidence="6">
    <location>
        <begin position="236"/>
        <end position="287"/>
    </location>
</feature>
<keyword evidence="5" id="KW-0539">Nucleus</keyword>
<dbReference type="InterPro" id="IPR001623">
    <property type="entry name" value="DnaJ_domain"/>
</dbReference>
<dbReference type="InterPro" id="IPR036869">
    <property type="entry name" value="J_dom_sf"/>
</dbReference>
<evidence type="ECO:0000256" key="2">
    <source>
        <dbReference type="ARBA" id="ARBA00004496"/>
    </source>
</evidence>
<dbReference type="Proteomes" id="UP000070168">
    <property type="component" value="Unassembled WGS sequence"/>
</dbReference>
<dbReference type="PROSITE" id="PS50076">
    <property type="entry name" value="DNAJ_2"/>
    <property type="match status" value="1"/>
</dbReference>
<proteinExistence type="predicted"/>
<evidence type="ECO:0000313" key="8">
    <source>
        <dbReference type="EMBL" id="KXG54552.1"/>
    </source>
</evidence>
<dbReference type="GeneID" id="63710710"/>
<comment type="caution">
    <text evidence="8">The sequence shown here is derived from an EMBL/GenBank/DDBJ whole genome shotgun (WGS) entry which is preliminary data.</text>
</comment>
<dbReference type="PANTHER" id="PTHR44313">
    <property type="entry name" value="DNAJ HOMOLOG SUBFAMILY C MEMBER 17"/>
    <property type="match status" value="1"/>
</dbReference>
<dbReference type="SMART" id="SM00271">
    <property type="entry name" value="DnaJ"/>
    <property type="match status" value="1"/>
</dbReference>
<dbReference type="RefSeq" id="XP_040653087.1">
    <property type="nucleotide sequence ID" value="XM_040795410.1"/>
</dbReference>
<dbReference type="OrthoDB" id="442087at2759"/>
<dbReference type="GO" id="GO:0000390">
    <property type="term" value="P:spliceosomal complex disassembly"/>
    <property type="evidence" value="ECO:0007669"/>
    <property type="project" value="TreeGrafter"/>
</dbReference>
<comment type="subcellular location">
    <subcellularLocation>
        <location evidence="2">Cytoplasm</location>
    </subcellularLocation>
    <subcellularLocation>
        <location evidence="1">Nucleus</location>
    </subcellularLocation>
</comment>
<evidence type="ECO:0000256" key="3">
    <source>
        <dbReference type="ARBA" id="ARBA00022490"/>
    </source>
</evidence>
<dbReference type="CDD" id="cd06257">
    <property type="entry name" value="DnaJ"/>
    <property type="match status" value="1"/>
</dbReference>
<gene>
    <name evidence="8" type="ORF">PGRI_076960</name>
</gene>
<evidence type="ECO:0000313" key="9">
    <source>
        <dbReference type="Proteomes" id="UP000070168"/>
    </source>
</evidence>
<feature type="compositionally biased region" description="Low complexity" evidence="6">
    <location>
        <begin position="238"/>
        <end position="261"/>
    </location>
</feature>
<dbReference type="PRINTS" id="PR00625">
    <property type="entry name" value="JDOMAIN"/>
</dbReference>
<feature type="domain" description="J" evidence="7">
    <location>
        <begin position="9"/>
        <end position="74"/>
    </location>
</feature>
<dbReference type="OMA" id="CHRWMPI"/>
<name>A0A135M012_PENPA</name>
<evidence type="ECO:0000256" key="5">
    <source>
        <dbReference type="ARBA" id="ARBA00023242"/>
    </source>
</evidence>
<feature type="region of interest" description="Disordered" evidence="6">
    <location>
        <begin position="77"/>
        <end position="99"/>
    </location>
</feature>
<dbReference type="PANTHER" id="PTHR44313:SF1">
    <property type="entry name" value="DNAJ HOMOLOG SUBFAMILY C MEMBER 17"/>
    <property type="match status" value="1"/>
</dbReference>
<keyword evidence="9" id="KW-1185">Reference proteome</keyword>
<accession>A0A135M012</accession>
<reference evidence="8 9" key="1">
    <citation type="journal article" date="2016" name="BMC Genomics">
        <title>Genome sequencing and secondary metabolism of the postharvest pathogen Penicillium griseofulvum.</title>
        <authorList>
            <person name="Banani H."/>
            <person name="Marcet-Houben M."/>
            <person name="Ballester A.R."/>
            <person name="Abbruscato P."/>
            <person name="Gonzalez-Candelas L."/>
            <person name="Gabaldon T."/>
            <person name="Spadaro D."/>
        </authorList>
    </citation>
    <scope>NUCLEOTIDE SEQUENCE [LARGE SCALE GENOMIC DNA]</scope>
    <source>
        <strain evidence="8 9">PG3</strain>
    </source>
</reference>
<dbReference type="GO" id="GO:0005681">
    <property type="term" value="C:spliceosomal complex"/>
    <property type="evidence" value="ECO:0007669"/>
    <property type="project" value="TreeGrafter"/>
</dbReference>
<dbReference type="AlphaFoldDB" id="A0A135M012"/>
<dbReference type="Pfam" id="PF00226">
    <property type="entry name" value="DnaJ"/>
    <property type="match status" value="1"/>
</dbReference>
<evidence type="ECO:0000256" key="1">
    <source>
        <dbReference type="ARBA" id="ARBA00004123"/>
    </source>
</evidence>
<evidence type="ECO:0000256" key="4">
    <source>
        <dbReference type="ARBA" id="ARBA00023186"/>
    </source>
</evidence>
<feature type="compositionally biased region" description="Low complexity" evidence="6">
    <location>
        <begin position="412"/>
        <end position="423"/>
    </location>
</feature>
<dbReference type="EMBL" id="LHQR01000013">
    <property type="protein sequence ID" value="KXG54552.1"/>
    <property type="molecule type" value="Genomic_DNA"/>
</dbReference>
<dbReference type="GO" id="GO:0005737">
    <property type="term" value="C:cytoplasm"/>
    <property type="evidence" value="ECO:0007669"/>
    <property type="project" value="UniProtKB-SubCell"/>
</dbReference>
<organism evidence="8 9">
    <name type="scientific">Penicillium patulum</name>
    <name type="common">Penicillium griseofulvum</name>
    <dbReference type="NCBI Taxonomy" id="5078"/>
    <lineage>
        <taxon>Eukaryota</taxon>
        <taxon>Fungi</taxon>
        <taxon>Dikarya</taxon>
        <taxon>Ascomycota</taxon>
        <taxon>Pezizomycotina</taxon>
        <taxon>Eurotiomycetes</taxon>
        <taxon>Eurotiomycetidae</taxon>
        <taxon>Eurotiales</taxon>
        <taxon>Aspergillaceae</taxon>
        <taxon>Penicillium</taxon>
    </lineage>
</organism>
<feature type="region of interest" description="Disordered" evidence="6">
    <location>
        <begin position="396"/>
        <end position="423"/>
    </location>
</feature>
<dbReference type="InterPro" id="IPR052094">
    <property type="entry name" value="Pre-mRNA-splicing_ERAD"/>
</dbReference>
<keyword evidence="3" id="KW-0963">Cytoplasm</keyword>
<keyword evidence="4" id="KW-0143">Chaperone</keyword>
<keyword evidence="8" id="KW-0346">Stress response</keyword>